<dbReference type="PANTHER" id="PTHR11895:SF7">
    <property type="entry name" value="GLUTAMYL-TRNA(GLN) AMIDOTRANSFERASE SUBUNIT A, MITOCHONDRIAL"/>
    <property type="match status" value="1"/>
</dbReference>
<dbReference type="GO" id="GO:0005524">
    <property type="term" value="F:ATP binding"/>
    <property type="evidence" value="ECO:0007669"/>
    <property type="project" value="UniProtKB-KW"/>
</dbReference>
<name>A0A0C3CKV8_HEBCY</name>
<feature type="active site" description="Charge relay system" evidence="7">
    <location>
        <position position="82"/>
    </location>
</feature>
<dbReference type="HOGENOM" id="CLU_009600_7_6_1"/>
<keyword evidence="2 7" id="KW-0436">Ligase</keyword>
<dbReference type="Proteomes" id="UP000053424">
    <property type="component" value="Unassembled WGS sequence"/>
</dbReference>
<dbReference type="OrthoDB" id="421993at2759"/>
<comment type="similarity">
    <text evidence="1 7">Belongs to the amidase family. GatA subfamily.</text>
</comment>
<evidence type="ECO:0000259" key="8">
    <source>
        <dbReference type="Pfam" id="PF01425"/>
    </source>
</evidence>
<dbReference type="HAMAP" id="MF_00120">
    <property type="entry name" value="GatA"/>
    <property type="match status" value="1"/>
</dbReference>
<evidence type="ECO:0000256" key="7">
    <source>
        <dbReference type="HAMAP-Rule" id="MF_03150"/>
    </source>
</evidence>
<dbReference type="InterPro" id="IPR000120">
    <property type="entry name" value="Amidase"/>
</dbReference>
<sequence length="510" mass="54321">MRTNVARQLNQISTFHSHPSKLLEIRLGGQNSRPSGRTQSTWRDRRNCIIANNSSVNAFTHISQLPPPSIKGSLSGLSVAVKDNIATSFLPTTCSSAMLQDFASPFDATAVQLLQKSGADIVGKTNCDEFGMGSLNVHSIHGPVVNPFDVSERRSAGGSSGGSAAAVAAGMCDAALGTDTGGSVRLPASYCGVVGLKPSYGLISRWGVISYADSLDCVGILASDVDTVKRVFDSVALYDPRDPTSAPVDIRKVTSEHVDTKIHSRGSILTGLRFGIPQEYFPSEMSPEVLQHTRNVITLLQSQGAVVVPISLPSTSYALSCYYVLASAEASSNLARYDGVQYGTYVPPPPGTDITKTSRVYAVSRSAGFGPEVQKRILLGTYALSADAFDNYFLQAQKVRQLIKDDFDRVFGVPNYFSDSHSRRVDNADTSSQVDHKSDLSSYVQDVLTVPASLAGLPAISIPTNRTAGQAMGEGSSEDRWPIGVSIVGQWGTDSVVMAVASALEGLQRE</sequence>
<dbReference type="InterPro" id="IPR023631">
    <property type="entry name" value="Amidase_dom"/>
</dbReference>
<comment type="subcellular location">
    <subcellularLocation>
        <location evidence="7">Mitochondrion</location>
    </subcellularLocation>
</comment>
<dbReference type="InterPro" id="IPR036928">
    <property type="entry name" value="AS_sf"/>
</dbReference>
<keyword evidence="10" id="KW-1185">Reference proteome</keyword>
<comment type="subunit">
    <text evidence="7">Subunit of the heterotrimeric GatCAB amidotransferase (AdT) complex, composed of A, B and C subunits.</text>
</comment>
<dbReference type="GO" id="GO:0030956">
    <property type="term" value="C:glutamyl-tRNA(Gln) amidotransferase complex"/>
    <property type="evidence" value="ECO:0007669"/>
    <property type="project" value="UniProtKB-UniRule"/>
</dbReference>
<feature type="active site" description="Acyl-ester intermediate" evidence="7">
    <location>
        <position position="183"/>
    </location>
</feature>
<keyword evidence="5 7" id="KW-0648">Protein biosynthesis</keyword>
<evidence type="ECO:0000313" key="9">
    <source>
        <dbReference type="EMBL" id="KIM44426.1"/>
    </source>
</evidence>
<keyword evidence="7" id="KW-0496">Mitochondrion</keyword>
<evidence type="ECO:0000256" key="2">
    <source>
        <dbReference type="ARBA" id="ARBA00022598"/>
    </source>
</evidence>
<comment type="catalytic activity">
    <reaction evidence="6 7">
        <text>L-glutamyl-tRNA(Gln) + L-glutamine + ATP + H2O = L-glutaminyl-tRNA(Gln) + L-glutamate + ADP + phosphate + H(+)</text>
        <dbReference type="Rhea" id="RHEA:17521"/>
        <dbReference type="Rhea" id="RHEA-COMP:9681"/>
        <dbReference type="Rhea" id="RHEA-COMP:9684"/>
        <dbReference type="ChEBI" id="CHEBI:15377"/>
        <dbReference type="ChEBI" id="CHEBI:15378"/>
        <dbReference type="ChEBI" id="CHEBI:29985"/>
        <dbReference type="ChEBI" id="CHEBI:30616"/>
        <dbReference type="ChEBI" id="CHEBI:43474"/>
        <dbReference type="ChEBI" id="CHEBI:58359"/>
        <dbReference type="ChEBI" id="CHEBI:78520"/>
        <dbReference type="ChEBI" id="CHEBI:78521"/>
        <dbReference type="ChEBI" id="CHEBI:456216"/>
        <dbReference type="EC" id="6.3.5.7"/>
    </reaction>
</comment>
<dbReference type="SUPFAM" id="SSF75304">
    <property type="entry name" value="Amidase signature (AS) enzymes"/>
    <property type="match status" value="1"/>
</dbReference>
<comment type="function">
    <text evidence="7">Allows the formation of correctly charged Gln-tRNA(Gln) through the transamidation of misacylated Glu-tRNA(Gln) in the mitochondria. The reaction takes place in the presence of glutamine and ATP through an activated gamma-phospho-Glu-tRNA(Gln).</text>
</comment>
<dbReference type="PANTHER" id="PTHR11895">
    <property type="entry name" value="TRANSAMIDASE"/>
    <property type="match status" value="1"/>
</dbReference>
<dbReference type="GO" id="GO:0005739">
    <property type="term" value="C:mitochondrion"/>
    <property type="evidence" value="ECO:0007669"/>
    <property type="project" value="UniProtKB-SubCell"/>
</dbReference>
<evidence type="ECO:0000256" key="5">
    <source>
        <dbReference type="ARBA" id="ARBA00022917"/>
    </source>
</evidence>
<dbReference type="GO" id="GO:0070681">
    <property type="term" value="P:glutaminyl-tRNAGln biosynthesis via transamidation"/>
    <property type="evidence" value="ECO:0007669"/>
    <property type="project" value="UniProtKB-UniRule"/>
</dbReference>
<evidence type="ECO:0000256" key="1">
    <source>
        <dbReference type="ARBA" id="ARBA00008069"/>
    </source>
</evidence>
<dbReference type="InterPro" id="IPR020556">
    <property type="entry name" value="Amidase_CS"/>
</dbReference>
<dbReference type="Gene3D" id="3.90.1300.10">
    <property type="entry name" value="Amidase signature (AS) domain"/>
    <property type="match status" value="1"/>
</dbReference>
<keyword evidence="3 7" id="KW-0547">Nucleotide-binding</keyword>
<dbReference type="GO" id="GO:0032543">
    <property type="term" value="P:mitochondrial translation"/>
    <property type="evidence" value="ECO:0007669"/>
    <property type="project" value="UniProtKB-UniRule"/>
</dbReference>
<evidence type="ECO:0000256" key="6">
    <source>
        <dbReference type="ARBA" id="ARBA00047407"/>
    </source>
</evidence>
<evidence type="ECO:0000256" key="4">
    <source>
        <dbReference type="ARBA" id="ARBA00022840"/>
    </source>
</evidence>
<organism evidence="9 10">
    <name type="scientific">Hebeloma cylindrosporum</name>
    <dbReference type="NCBI Taxonomy" id="76867"/>
    <lineage>
        <taxon>Eukaryota</taxon>
        <taxon>Fungi</taxon>
        <taxon>Dikarya</taxon>
        <taxon>Basidiomycota</taxon>
        <taxon>Agaricomycotina</taxon>
        <taxon>Agaricomycetes</taxon>
        <taxon>Agaricomycetidae</taxon>
        <taxon>Agaricales</taxon>
        <taxon>Agaricineae</taxon>
        <taxon>Hymenogastraceae</taxon>
        <taxon>Hebeloma</taxon>
    </lineage>
</organism>
<dbReference type="InterPro" id="IPR004412">
    <property type="entry name" value="GatA"/>
</dbReference>
<feature type="domain" description="Amidase" evidence="8">
    <location>
        <begin position="70"/>
        <end position="496"/>
    </location>
</feature>
<dbReference type="AlphaFoldDB" id="A0A0C3CKV8"/>
<feature type="active site" description="Charge relay system" evidence="7">
    <location>
        <position position="159"/>
    </location>
</feature>
<dbReference type="EC" id="6.3.5.7" evidence="7"/>
<dbReference type="Pfam" id="PF01425">
    <property type="entry name" value="Amidase"/>
    <property type="match status" value="1"/>
</dbReference>
<reference evidence="10" key="2">
    <citation type="submission" date="2015-01" db="EMBL/GenBank/DDBJ databases">
        <title>Evolutionary Origins and Diversification of the Mycorrhizal Mutualists.</title>
        <authorList>
            <consortium name="DOE Joint Genome Institute"/>
            <consortium name="Mycorrhizal Genomics Consortium"/>
            <person name="Kohler A."/>
            <person name="Kuo A."/>
            <person name="Nagy L.G."/>
            <person name="Floudas D."/>
            <person name="Copeland A."/>
            <person name="Barry K.W."/>
            <person name="Cichocki N."/>
            <person name="Veneault-Fourrey C."/>
            <person name="LaButti K."/>
            <person name="Lindquist E.A."/>
            <person name="Lipzen A."/>
            <person name="Lundell T."/>
            <person name="Morin E."/>
            <person name="Murat C."/>
            <person name="Riley R."/>
            <person name="Ohm R."/>
            <person name="Sun H."/>
            <person name="Tunlid A."/>
            <person name="Henrissat B."/>
            <person name="Grigoriev I.V."/>
            <person name="Hibbett D.S."/>
            <person name="Martin F."/>
        </authorList>
    </citation>
    <scope>NUCLEOTIDE SEQUENCE [LARGE SCALE GENOMIC DNA]</scope>
    <source>
        <strain evidence="10">h7</strain>
    </source>
</reference>
<reference evidence="9 10" key="1">
    <citation type="submission" date="2014-04" db="EMBL/GenBank/DDBJ databases">
        <authorList>
            <consortium name="DOE Joint Genome Institute"/>
            <person name="Kuo A."/>
            <person name="Gay G."/>
            <person name="Dore J."/>
            <person name="Kohler A."/>
            <person name="Nagy L.G."/>
            <person name="Floudas D."/>
            <person name="Copeland A."/>
            <person name="Barry K.W."/>
            <person name="Cichocki N."/>
            <person name="Veneault-Fourrey C."/>
            <person name="LaButti K."/>
            <person name="Lindquist E.A."/>
            <person name="Lipzen A."/>
            <person name="Lundell T."/>
            <person name="Morin E."/>
            <person name="Murat C."/>
            <person name="Sun H."/>
            <person name="Tunlid A."/>
            <person name="Henrissat B."/>
            <person name="Grigoriev I.V."/>
            <person name="Hibbett D.S."/>
            <person name="Martin F."/>
            <person name="Nordberg H.P."/>
            <person name="Cantor M.N."/>
            <person name="Hua S.X."/>
        </authorList>
    </citation>
    <scope>NUCLEOTIDE SEQUENCE [LARGE SCALE GENOMIC DNA]</scope>
    <source>
        <strain evidence="10">h7</strain>
    </source>
</reference>
<proteinExistence type="inferred from homology"/>
<protein>
    <recommendedName>
        <fullName evidence="7">Glutamyl-tRNA(Gln) amidotransferase subunit A, mitochondrial</fullName>
        <shortName evidence="7">Glu-AdT subunit A</shortName>
        <ecNumber evidence="7">6.3.5.7</ecNumber>
    </recommendedName>
</protein>
<dbReference type="GO" id="GO:0050567">
    <property type="term" value="F:glutaminyl-tRNA synthase (glutamine-hydrolyzing) activity"/>
    <property type="evidence" value="ECO:0007669"/>
    <property type="project" value="UniProtKB-UniRule"/>
</dbReference>
<evidence type="ECO:0000256" key="3">
    <source>
        <dbReference type="ARBA" id="ARBA00022741"/>
    </source>
</evidence>
<keyword evidence="4 7" id="KW-0067">ATP-binding</keyword>
<dbReference type="STRING" id="686832.A0A0C3CKV8"/>
<dbReference type="EMBL" id="KN831773">
    <property type="protein sequence ID" value="KIM44426.1"/>
    <property type="molecule type" value="Genomic_DNA"/>
</dbReference>
<accession>A0A0C3CKV8</accession>
<gene>
    <name evidence="9" type="ORF">M413DRAFT_442403</name>
</gene>
<evidence type="ECO:0000313" key="10">
    <source>
        <dbReference type="Proteomes" id="UP000053424"/>
    </source>
</evidence>
<dbReference type="PROSITE" id="PS00571">
    <property type="entry name" value="AMIDASES"/>
    <property type="match status" value="1"/>
</dbReference>